<name>A0ABT2LL51_9HYPH</name>
<evidence type="ECO:0000313" key="3">
    <source>
        <dbReference type="EMBL" id="MCT7374118.1"/>
    </source>
</evidence>
<evidence type="ECO:0000259" key="2">
    <source>
        <dbReference type="Pfam" id="PF08327"/>
    </source>
</evidence>
<feature type="domain" description="Activator of Hsp90 ATPase homologue 1/2-like C-terminal" evidence="2">
    <location>
        <begin position="13"/>
        <end position="142"/>
    </location>
</feature>
<organism evidence="3 4">
    <name type="scientific">Chelativorans salis</name>
    <dbReference type="NCBI Taxonomy" id="2978478"/>
    <lineage>
        <taxon>Bacteria</taxon>
        <taxon>Pseudomonadati</taxon>
        <taxon>Pseudomonadota</taxon>
        <taxon>Alphaproteobacteria</taxon>
        <taxon>Hyphomicrobiales</taxon>
        <taxon>Phyllobacteriaceae</taxon>
        <taxon>Chelativorans</taxon>
    </lineage>
</organism>
<protein>
    <submittedName>
        <fullName evidence="3">SRPBCC family protein</fullName>
    </submittedName>
</protein>
<sequence length="147" mass="16119">MPSTVKLHRVLAARPEKVFRAFVESDAVASWLPPNGFTCTVHELDASIGGKHRMSFRNFTTGGSHSFGGIYEELVPGERLVYTDSFDDPNLPGEMTTTVTLKAVSVGTEVSIEQQGIPDVIPPEACYLGWQESLRKLAKLVEPEISQ</sequence>
<dbReference type="Gene3D" id="3.30.530.20">
    <property type="match status" value="1"/>
</dbReference>
<gene>
    <name evidence="3" type="ORF">N5A92_03620</name>
</gene>
<dbReference type="CDD" id="cd08895">
    <property type="entry name" value="SRPBCC_CalC_Aha1-like_2"/>
    <property type="match status" value="1"/>
</dbReference>
<proteinExistence type="inferred from homology"/>
<dbReference type="Pfam" id="PF08327">
    <property type="entry name" value="AHSA1"/>
    <property type="match status" value="1"/>
</dbReference>
<reference evidence="3 4" key="1">
    <citation type="submission" date="2022-09" db="EMBL/GenBank/DDBJ databases">
        <title>Chelativorans salina sp. nov., a novel slightly halophilic bacterium isolated from a saline lake sediment enrichment.</title>
        <authorList>
            <person name="Gao L."/>
            <person name="Fang B.-Z."/>
            <person name="Li W.-J."/>
        </authorList>
    </citation>
    <scope>NUCLEOTIDE SEQUENCE [LARGE SCALE GENOMIC DNA]</scope>
    <source>
        <strain evidence="3 4">EGI FJ00035</strain>
    </source>
</reference>
<dbReference type="SUPFAM" id="SSF55961">
    <property type="entry name" value="Bet v1-like"/>
    <property type="match status" value="1"/>
</dbReference>
<dbReference type="EMBL" id="JAOCZP010000001">
    <property type="protein sequence ID" value="MCT7374118.1"/>
    <property type="molecule type" value="Genomic_DNA"/>
</dbReference>
<accession>A0ABT2LL51</accession>
<dbReference type="Proteomes" id="UP001320831">
    <property type="component" value="Unassembled WGS sequence"/>
</dbReference>
<comment type="caution">
    <text evidence="3">The sequence shown here is derived from an EMBL/GenBank/DDBJ whole genome shotgun (WGS) entry which is preliminary data.</text>
</comment>
<comment type="similarity">
    <text evidence="1">Belongs to the AHA1 family.</text>
</comment>
<evidence type="ECO:0000256" key="1">
    <source>
        <dbReference type="ARBA" id="ARBA00006817"/>
    </source>
</evidence>
<evidence type="ECO:0000313" key="4">
    <source>
        <dbReference type="Proteomes" id="UP001320831"/>
    </source>
</evidence>
<dbReference type="InterPro" id="IPR013538">
    <property type="entry name" value="ASHA1/2-like_C"/>
</dbReference>
<keyword evidence="4" id="KW-1185">Reference proteome</keyword>
<dbReference type="RefSeq" id="WP_260900476.1">
    <property type="nucleotide sequence ID" value="NZ_JAOCZP010000001.1"/>
</dbReference>
<dbReference type="InterPro" id="IPR023393">
    <property type="entry name" value="START-like_dom_sf"/>
</dbReference>